<comment type="caution">
    <text evidence="1">The sequence shown here is derived from an EMBL/GenBank/DDBJ whole genome shotgun (WGS) entry which is preliminary data.</text>
</comment>
<sequence length="65" mass="7290">MASCGYGYSRSEVVDMASEYAIFIGKRDKEHPLMLKWFMLVRAELVEALCMASGSTHNPKKLGFS</sequence>
<accession>A0A9D4H244</accession>
<keyword evidence="2" id="KW-1185">Reference proteome</keyword>
<proteinExistence type="predicted"/>
<gene>
    <name evidence="1" type="ORF">DPMN_127954</name>
</gene>
<organism evidence="1 2">
    <name type="scientific">Dreissena polymorpha</name>
    <name type="common">Zebra mussel</name>
    <name type="synonym">Mytilus polymorpha</name>
    <dbReference type="NCBI Taxonomy" id="45954"/>
    <lineage>
        <taxon>Eukaryota</taxon>
        <taxon>Metazoa</taxon>
        <taxon>Spiralia</taxon>
        <taxon>Lophotrochozoa</taxon>
        <taxon>Mollusca</taxon>
        <taxon>Bivalvia</taxon>
        <taxon>Autobranchia</taxon>
        <taxon>Heteroconchia</taxon>
        <taxon>Euheterodonta</taxon>
        <taxon>Imparidentia</taxon>
        <taxon>Neoheterodontei</taxon>
        <taxon>Myida</taxon>
        <taxon>Dreissenoidea</taxon>
        <taxon>Dreissenidae</taxon>
        <taxon>Dreissena</taxon>
    </lineage>
</organism>
<dbReference type="AlphaFoldDB" id="A0A9D4H244"/>
<dbReference type="EMBL" id="JAIWYP010000005">
    <property type="protein sequence ID" value="KAH3826065.1"/>
    <property type="molecule type" value="Genomic_DNA"/>
</dbReference>
<reference evidence="1" key="1">
    <citation type="journal article" date="2019" name="bioRxiv">
        <title>The Genome of the Zebra Mussel, Dreissena polymorpha: A Resource for Invasive Species Research.</title>
        <authorList>
            <person name="McCartney M.A."/>
            <person name="Auch B."/>
            <person name="Kono T."/>
            <person name="Mallez S."/>
            <person name="Zhang Y."/>
            <person name="Obille A."/>
            <person name="Becker A."/>
            <person name="Abrahante J.E."/>
            <person name="Garbe J."/>
            <person name="Badalamenti J.P."/>
            <person name="Herman A."/>
            <person name="Mangelson H."/>
            <person name="Liachko I."/>
            <person name="Sullivan S."/>
            <person name="Sone E.D."/>
            <person name="Koren S."/>
            <person name="Silverstein K.A.T."/>
            <person name="Beckman K.B."/>
            <person name="Gohl D.M."/>
        </authorList>
    </citation>
    <scope>NUCLEOTIDE SEQUENCE</scope>
    <source>
        <strain evidence="1">Duluth1</strain>
        <tissue evidence="1">Whole animal</tissue>
    </source>
</reference>
<name>A0A9D4H244_DREPO</name>
<evidence type="ECO:0000313" key="1">
    <source>
        <dbReference type="EMBL" id="KAH3826065.1"/>
    </source>
</evidence>
<dbReference type="Proteomes" id="UP000828390">
    <property type="component" value="Unassembled WGS sequence"/>
</dbReference>
<reference evidence="1" key="2">
    <citation type="submission" date="2020-11" db="EMBL/GenBank/DDBJ databases">
        <authorList>
            <person name="McCartney M.A."/>
            <person name="Auch B."/>
            <person name="Kono T."/>
            <person name="Mallez S."/>
            <person name="Becker A."/>
            <person name="Gohl D.M."/>
            <person name="Silverstein K.A.T."/>
            <person name="Koren S."/>
            <person name="Bechman K.B."/>
            <person name="Herman A."/>
            <person name="Abrahante J.E."/>
            <person name="Garbe J."/>
        </authorList>
    </citation>
    <scope>NUCLEOTIDE SEQUENCE</scope>
    <source>
        <strain evidence="1">Duluth1</strain>
        <tissue evidence="1">Whole animal</tissue>
    </source>
</reference>
<protein>
    <submittedName>
        <fullName evidence="1">Uncharacterized protein</fullName>
    </submittedName>
</protein>
<evidence type="ECO:0000313" key="2">
    <source>
        <dbReference type="Proteomes" id="UP000828390"/>
    </source>
</evidence>